<dbReference type="EMBL" id="MFLJ01000010">
    <property type="protein sequence ID" value="OGG64796.1"/>
    <property type="molecule type" value="Genomic_DNA"/>
</dbReference>
<proteinExistence type="predicted"/>
<accession>A0A1F6DTU1</accession>
<gene>
    <name evidence="1" type="ORF">A3C94_01840</name>
</gene>
<evidence type="ECO:0000313" key="1">
    <source>
        <dbReference type="EMBL" id="OGG64796.1"/>
    </source>
</evidence>
<name>A0A1F6DTU1_9BACT</name>
<comment type="caution">
    <text evidence="1">The sequence shown here is derived from an EMBL/GenBank/DDBJ whole genome shotgun (WGS) entry which is preliminary data.</text>
</comment>
<evidence type="ECO:0000313" key="2">
    <source>
        <dbReference type="Proteomes" id="UP000177232"/>
    </source>
</evidence>
<dbReference type="AlphaFoldDB" id="A0A1F6DTU1"/>
<dbReference type="Proteomes" id="UP000177232">
    <property type="component" value="Unassembled WGS sequence"/>
</dbReference>
<protein>
    <submittedName>
        <fullName evidence="1">Uncharacterized protein</fullName>
    </submittedName>
</protein>
<sequence length="74" mass="8546">MTITYDDFEKSYPEIHTDFFKHITEADVLFIANGRKKGIDGYIGTETFAELGFGLAQNDEIVLWLKLGWIELMK</sequence>
<organism evidence="1 2">
    <name type="scientific">Candidatus Kaiserbacteria bacterium RIFCSPHIGHO2_02_FULL_55_17</name>
    <dbReference type="NCBI Taxonomy" id="1798496"/>
    <lineage>
        <taxon>Bacteria</taxon>
        <taxon>Candidatus Kaiseribacteriota</taxon>
    </lineage>
</organism>
<reference evidence="1 2" key="1">
    <citation type="journal article" date="2016" name="Nat. Commun.">
        <title>Thousands of microbial genomes shed light on interconnected biogeochemical processes in an aquifer system.</title>
        <authorList>
            <person name="Anantharaman K."/>
            <person name="Brown C.T."/>
            <person name="Hug L.A."/>
            <person name="Sharon I."/>
            <person name="Castelle C.J."/>
            <person name="Probst A.J."/>
            <person name="Thomas B.C."/>
            <person name="Singh A."/>
            <person name="Wilkins M.J."/>
            <person name="Karaoz U."/>
            <person name="Brodie E.L."/>
            <person name="Williams K.H."/>
            <person name="Hubbard S.S."/>
            <person name="Banfield J.F."/>
        </authorList>
    </citation>
    <scope>NUCLEOTIDE SEQUENCE [LARGE SCALE GENOMIC DNA]</scope>
</reference>